<accession>A0A8T0K2H3</accession>
<sequence>MATMKNHVSPAPKESDDRHLVTLLSIDGGGIRGIIPGIILAFLESELQRLDGDNVRIADYFDVIAGTSTGGLVTAMLTAPNEYNRPLYDAQHLKDFYLNHSPKIFPQNKWWNVIASVMKFITTLFGPSYDGKDLHKIIRENLKETRLDQTLTNVVIPTFDIKRLQPTIFSSFQLKKRPYLNGLLSDICIATSAAPTYLPAHYFETKTQHGHVMGKFDLIDGGVAANNPVHAQTYISKEKKKTLVAMAEVTNQISHEGQGDSLKVEAMQYDRFLVISLGTGSQKQEAKYSAKEAAEWGVLSWVSTTNGSTPLIDAFTQASADMVDFHISSVFRALNSEHNYLRIQDDTLTGESSSVDLATEDNLKKLVSVGESLLDKPVSRINLRTGLYESAGTSETNRQALTRFAVRLSKQKQFRKSQMSANNGNSQKTVV</sequence>
<keyword evidence="2 6" id="KW-0378">Hydrolase</keyword>
<feature type="active site" description="Nucleophile" evidence="6">
    <location>
        <position position="68"/>
    </location>
</feature>
<organism evidence="9 10">
    <name type="scientific">Phaseolus angularis</name>
    <name type="common">Azuki bean</name>
    <name type="synonym">Vigna angularis</name>
    <dbReference type="NCBI Taxonomy" id="3914"/>
    <lineage>
        <taxon>Eukaryota</taxon>
        <taxon>Viridiplantae</taxon>
        <taxon>Streptophyta</taxon>
        <taxon>Embryophyta</taxon>
        <taxon>Tracheophyta</taxon>
        <taxon>Spermatophyta</taxon>
        <taxon>Magnoliopsida</taxon>
        <taxon>eudicotyledons</taxon>
        <taxon>Gunneridae</taxon>
        <taxon>Pentapetalae</taxon>
        <taxon>rosids</taxon>
        <taxon>fabids</taxon>
        <taxon>Fabales</taxon>
        <taxon>Fabaceae</taxon>
        <taxon>Papilionoideae</taxon>
        <taxon>50 kb inversion clade</taxon>
        <taxon>NPAAA clade</taxon>
        <taxon>indigoferoid/millettioid clade</taxon>
        <taxon>Phaseoleae</taxon>
        <taxon>Vigna</taxon>
    </lineage>
</organism>
<dbReference type="InterPro" id="IPR002641">
    <property type="entry name" value="PNPLA_dom"/>
</dbReference>
<comment type="similarity">
    <text evidence="1 7">Belongs to the patatin family.</text>
</comment>
<evidence type="ECO:0000256" key="7">
    <source>
        <dbReference type="RuleBase" id="RU361262"/>
    </source>
</evidence>
<dbReference type="GO" id="GO:0016042">
    <property type="term" value="P:lipid catabolic process"/>
    <property type="evidence" value="ECO:0007669"/>
    <property type="project" value="UniProtKB-UniRule"/>
</dbReference>
<dbReference type="InterPro" id="IPR016035">
    <property type="entry name" value="Acyl_Trfase/lysoPLipase"/>
</dbReference>
<dbReference type="SUPFAM" id="SSF52151">
    <property type="entry name" value="FabD/lysophospholipase-like"/>
    <property type="match status" value="1"/>
</dbReference>
<dbReference type="PANTHER" id="PTHR32176:SF109">
    <property type="entry name" value="PATATIN-LIKE PROTEIN 2"/>
    <property type="match status" value="1"/>
</dbReference>
<comment type="domain">
    <text evidence="7">The nitrogen atoms of the two glycine residues in the GGXR motif define the oxyanion hole, and stabilize the oxyanion that forms during the nucleophilic attack by the catalytic serine during substrate cleavage.</text>
</comment>
<keyword evidence="5 6" id="KW-0443">Lipid metabolism</keyword>
<dbReference type="EC" id="3.1.1.-" evidence="7"/>
<feature type="short sequence motif" description="DGA/G" evidence="6">
    <location>
        <begin position="220"/>
        <end position="222"/>
    </location>
</feature>
<comment type="caution">
    <text evidence="9">The sequence shown here is derived from an EMBL/GenBank/DDBJ whole genome shotgun (WGS) entry which is preliminary data.</text>
</comment>
<name>A0A8T0K2H3_PHAAN</name>
<dbReference type="Pfam" id="PF01734">
    <property type="entry name" value="Patatin"/>
    <property type="match status" value="1"/>
</dbReference>
<protein>
    <recommendedName>
        <fullName evidence="7">Patatin</fullName>
        <ecNumber evidence="7">3.1.1.-</ecNumber>
    </recommendedName>
</protein>
<dbReference type="Gene3D" id="3.40.1090.10">
    <property type="entry name" value="Cytosolic phospholipase A2 catalytic domain"/>
    <property type="match status" value="1"/>
</dbReference>
<comment type="function">
    <text evidence="7">Lipolytic acyl hydrolase (LAH).</text>
</comment>
<evidence type="ECO:0000313" key="9">
    <source>
        <dbReference type="EMBL" id="KAG2390392.1"/>
    </source>
</evidence>
<reference evidence="9 10" key="1">
    <citation type="submission" date="2020-05" db="EMBL/GenBank/DDBJ databases">
        <title>Vigna angularis (adzuki bean) Var. LongXiaoDou No. 4 denovo assembly.</title>
        <authorList>
            <person name="Xiang H."/>
        </authorList>
    </citation>
    <scope>NUCLEOTIDE SEQUENCE [LARGE SCALE GENOMIC DNA]</scope>
    <source>
        <tissue evidence="9">Leaf</tissue>
    </source>
</reference>
<evidence type="ECO:0000256" key="6">
    <source>
        <dbReference type="PROSITE-ProRule" id="PRU01161"/>
    </source>
</evidence>
<feature type="short sequence motif" description="GXGXXG" evidence="6">
    <location>
        <begin position="28"/>
        <end position="33"/>
    </location>
</feature>
<dbReference type="PROSITE" id="PS51635">
    <property type="entry name" value="PNPLA"/>
    <property type="match status" value="1"/>
</dbReference>
<feature type="domain" description="PNPLA" evidence="8">
    <location>
        <begin position="24"/>
        <end position="233"/>
    </location>
</feature>
<dbReference type="PANTHER" id="PTHR32176">
    <property type="entry name" value="XYLOSE ISOMERASE"/>
    <property type="match status" value="1"/>
</dbReference>
<feature type="active site" description="Proton acceptor" evidence="6">
    <location>
        <position position="220"/>
    </location>
</feature>
<gene>
    <name evidence="9" type="ORF">HKW66_Vig0222020</name>
</gene>
<dbReference type="EMBL" id="JABFOF010000007">
    <property type="protein sequence ID" value="KAG2390392.1"/>
    <property type="molecule type" value="Genomic_DNA"/>
</dbReference>
<evidence type="ECO:0000256" key="4">
    <source>
        <dbReference type="ARBA" id="ARBA00022963"/>
    </source>
</evidence>
<evidence type="ECO:0000256" key="1">
    <source>
        <dbReference type="ARBA" id="ARBA00010240"/>
    </source>
</evidence>
<dbReference type="GO" id="GO:0004620">
    <property type="term" value="F:phospholipase activity"/>
    <property type="evidence" value="ECO:0007669"/>
    <property type="project" value="TreeGrafter"/>
</dbReference>
<evidence type="ECO:0000313" key="10">
    <source>
        <dbReference type="Proteomes" id="UP000743370"/>
    </source>
</evidence>
<evidence type="ECO:0000256" key="5">
    <source>
        <dbReference type="ARBA" id="ARBA00023098"/>
    </source>
</evidence>
<keyword evidence="3" id="KW-0611">Plant defense</keyword>
<feature type="short sequence motif" description="GXSXG" evidence="6">
    <location>
        <begin position="66"/>
        <end position="70"/>
    </location>
</feature>
<dbReference type="GO" id="GO:0006952">
    <property type="term" value="P:defense response"/>
    <property type="evidence" value="ECO:0007669"/>
    <property type="project" value="UniProtKB-KW"/>
</dbReference>
<evidence type="ECO:0000259" key="8">
    <source>
        <dbReference type="PROSITE" id="PS51635"/>
    </source>
</evidence>
<dbReference type="GO" id="GO:0047372">
    <property type="term" value="F:monoacylglycerol lipase activity"/>
    <property type="evidence" value="ECO:0007669"/>
    <property type="project" value="TreeGrafter"/>
</dbReference>
<evidence type="ECO:0000256" key="3">
    <source>
        <dbReference type="ARBA" id="ARBA00022821"/>
    </source>
</evidence>
<dbReference type="AlphaFoldDB" id="A0A8T0K2H3"/>
<dbReference type="Proteomes" id="UP000743370">
    <property type="component" value="Unassembled WGS sequence"/>
</dbReference>
<keyword evidence="4 6" id="KW-0442">Lipid degradation</keyword>
<dbReference type="FunFam" id="3.40.1090.10:FF:000005">
    <property type="entry name" value="Patatin"/>
    <property type="match status" value="1"/>
</dbReference>
<evidence type="ECO:0000256" key="2">
    <source>
        <dbReference type="ARBA" id="ARBA00022801"/>
    </source>
</evidence>
<proteinExistence type="inferred from homology"/>